<dbReference type="EMBL" id="JBIACJ010000014">
    <property type="protein sequence ID" value="MFE8698418.1"/>
    <property type="molecule type" value="Genomic_DNA"/>
</dbReference>
<evidence type="ECO:0000313" key="9">
    <source>
        <dbReference type="Proteomes" id="UP001601058"/>
    </source>
</evidence>
<comment type="caution">
    <text evidence="8">The sequence shown here is derived from an EMBL/GenBank/DDBJ whole genome shotgun (WGS) entry which is preliminary data.</text>
</comment>
<dbReference type="PANTHER" id="PTHR21496">
    <property type="entry name" value="FERREDOXIN-RELATED"/>
    <property type="match status" value="1"/>
</dbReference>
<reference evidence="8 9" key="1">
    <citation type="submission" date="2024-08" db="EMBL/GenBank/DDBJ databases">
        <title>Two novel Cytobacillus novel species.</title>
        <authorList>
            <person name="Liu G."/>
        </authorList>
    </citation>
    <scope>NUCLEOTIDE SEQUENCE [LARGE SCALE GENOMIC DNA]</scope>
    <source>
        <strain evidence="8 9">FJAT-53684</strain>
    </source>
</reference>
<evidence type="ECO:0000256" key="5">
    <source>
        <dbReference type="ARBA" id="ARBA00034078"/>
    </source>
</evidence>
<dbReference type="InterPro" id="IPR017941">
    <property type="entry name" value="Rieske_2Fe-2S"/>
</dbReference>
<dbReference type="PANTHER" id="PTHR21496:SF0">
    <property type="entry name" value="RIESKE DOMAIN-CONTAINING PROTEIN"/>
    <property type="match status" value="1"/>
</dbReference>
<gene>
    <name evidence="8" type="ORF">ACFYKT_19100</name>
</gene>
<sequence length="116" mass="13004">MNYRLGEVSELSSKRCNNFEIDGKSIAVLYSQGTFYALSNTCPHKGASMCAGDIRGTMIPSNPSEINYDMEDKVLVCPWHGYEFDIETGKPLFGVTKSKLKTYTVFEENGDLFIQI</sequence>
<keyword evidence="3" id="KW-0408">Iron</keyword>
<name>A0ABW6K622_9BACI</name>
<dbReference type="RefSeq" id="WP_389222788.1">
    <property type="nucleotide sequence ID" value="NZ_JBIACJ010000014.1"/>
</dbReference>
<keyword evidence="2" id="KW-0479">Metal-binding</keyword>
<comment type="cofactor">
    <cofactor evidence="5">
        <name>[2Fe-2S] cluster</name>
        <dbReference type="ChEBI" id="CHEBI:190135"/>
    </cofactor>
</comment>
<evidence type="ECO:0000256" key="4">
    <source>
        <dbReference type="ARBA" id="ARBA00023014"/>
    </source>
</evidence>
<dbReference type="Pfam" id="PF00355">
    <property type="entry name" value="Rieske"/>
    <property type="match status" value="1"/>
</dbReference>
<keyword evidence="9" id="KW-1185">Reference proteome</keyword>
<keyword evidence="1" id="KW-0001">2Fe-2S</keyword>
<evidence type="ECO:0000256" key="2">
    <source>
        <dbReference type="ARBA" id="ARBA00022723"/>
    </source>
</evidence>
<proteinExistence type="inferred from homology"/>
<evidence type="ECO:0000256" key="6">
    <source>
        <dbReference type="ARBA" id="ARBA00038001"/>
    </source>
</evidence>
<feature type="domain" description="Rieske" evidence="7">
    <location>
        <begin position="3"/>
        <end position="114"/>
    </location>
</feature>
<protein>
    <submittedName>
        <fullName evidence="8">Rieske (2Fe-2S) protein</fullName>
    </submittedName>
</protein>
<organism evidence="8 9">
    <name type="scientific">Cytobacillus mangrovibacter</name>
    <dbReference type="NCBI Taxonomy" id="3299024"/>
    <lineage>
        <taxon>Bacteria</taxon>
        <taxon>Bacillati</taxon>
        <taxon>Bacillota</taxon>
        <taxon>Bacilli</taxon>
        <taxon>Bacillales</taxon>
        <taxon>Bacillaceae</taxon>
        <taxon>Cytobacillus</taxon>
    </lineage>
</organism>
<evidence type="ECO:0000259" key="7">
    <source>
        <dbReference type="PROSITE" id="PS51296"/>
    </source>
</evidence>
<dbReference type="CDD" id="cd03467">
    <property type="entry name" value="Rieske"/>
    <property type="match status" value="1"/>
</dbReference>
<dbReference type="PROSITE" id="PS51296">
    <property type="entry name" value="RIESKE"/>
    <property type="match status" value="1"/>
</dbReference>
<evidence type="ECO:0000256" key="3">
    <source>
        <dbReference type="ARBA" id="ARBA00023004"/>
    </source>
</evidence>
<dbReference type="InterPro" id="IPR036922">
    <property type="entry name" value="Rieske_2Fe-2S_sf"/>
</dbReference>
<dbReference type="SUPFAM" id="SSF50022">
    <property type="entry name" value="ISP domain"/>
    <property type="match status" value="1"/>
</dbReference>
<evidence type="ECO:0000313" key="8">
    <source>
        <dbReference type="EMBL" id="MFE8698418.1"/>
    </source>
</evidence>
<keyword evidence="4" id="KW-0411">Iron-sulfur</keyword>
<dbReference type="Gene3D" id="2.102.10.10">
    <property type="entry name" value="Rieske [2Fe-2S] iron-sulphur domain"/>
    <property type="match status" value="1"/>
</dbReference>
<dbReference type="Proteomes" id="UP001601058">
    <property type="component" value="Unassembled WGS sequence"/>
</dbReference>
<accession>A0ABW6K622</accession>
<evidence type="ECO:0000256" key="1">
    <source>
        <dbReference type="ARBA" id="ARBA00022714"/>
    </source>
</evidence>
<comment type="similarity">
    <text evidence="6">Belongs to the bacterial ring-hydroxylating dioxygenase ferredoxin component family.</text>
</comment>